<evidence type="ECO:0000313" key="2">
    <source>
        <dbReference type="EMBL" id="MBW0487913.1"/>
    </source>
</evidence>
<keyword evidence="1" id="KW-1133">Transmembrane helix</keyword>
<dbReference type="SUPFAM" id="SSF56672">
    <property type="entry name" value="DNA/RNA polymerases"/>
    <property type="match status" value="1"/>
</dbReference>
<dbReference type="Proteomes" id="UP000765509">
    <property type="component" value="Unassembled WGS sequence"/>
</dbReference>
<organism evidence="2 3">
    <name type="scientific">Austropuccinia psidii MF-1</name>
    <dbReference type="NCBI Taxonomy" id="1389203"/>
    <lineage>
        <taxon>Eukaryota</taxon>
        <taxon>Fungi</taxon>
        <taxon>Dikarya</taxon>
        <taxon>Basidiomycota</taxon>
        <taxon>Pucciniomycotina</taxon>
        <taxon>Pucciniomycetes</taxon>
        <taxon>Pucciniales</taxon>
        <taxon>Sphaerophragmiaceae</taxon>
        <taxon>Austropuccinia</taxon>
    </lineage>
</organism>
<gene>
    <name evidence="2" type="ORF">O181_027628</name>
</gene>
<dbReference type="InterPro" id="IPR043502">
    <property type="entry name" value="DNA/RNA_pol_sf"/>
</dbReference>
<dbReference type="Gene3D" id="3.10.10.10">
    <property type="entry name" value="HIV Type 1 Reverse Transcriptase, subunit A, domain 1"/>
    <property type="match status" value="1"/>
</dbReference>
<evidence type="ECO:0000313" key="3">
    <source>
        <dbReference type="Proteomes" id="UP000765509"/>
    </source>
</evidence>
<reference evidence="2" key="1">
    <citation type="submission" date="2021-03" db="EMBL/GenBank/DDBJ databases">
        <title>Draft genome sequence of rust myrtle Austropuccinia psidii MF-1, a brazilian biotype.</title>
        <authorList>
            <person name="Quecine M.C."/>
            <person name="Pachon D.M.R."/>
            <person name="Bonatelli M.L."/>
            <person name="Correr F.H."/>
            <person name="Franceschini L.M."/>
            <person name="Leite T.F."/>
            <person name="Margarido G.R.A."/>
            <person name="Almeida C.A."/>
            <person name="Ferrarezi J.A."/>
            <person name="Labate C.A."/>
        </authorList>
    </citation>
    <scope>NUCLEOTIDE SEQUENCE</scope>
    <source>
        <strain evidence="2">MF-1</strain>
    </source>
</reference>
<keyword evidence="3" id="KW-1185">Reference proteome</keyword>
<protein>
    <recommendedName>
        <fullName evidence="4">Reverse transcriptase domain-containing protein</fullName>
    </recommendedName>
</protein>
<proteinExistence type="predicted"/>
<keyword evidence="1" id="KW-0472">Membrane</keyword>
<dbReference type="AlphaFoldDB" id="A0A9Q3H136"/>
<dbReference type="PANTHER" id="PTHR24559">
    <property type="entry name" value="TRANSPOSON TY3-I GAG-POL POLYPROTEIN"/>
    <property type="match status" value="1"/>
</dbReference>
<dbReference type="InterPro" id="IPR053134">
    <property type="entry name" value="RNA-dir_DNA_polymerase"/>
</dbReference>
<evidence type="ECO:0000256" key="1">
    <source>
        <dbReference type="SAM" id="Phobius"/>
    </source>
</evidence>
<dbReference type="PANTHER" id="PTHR24559:SF444">
    <property type="entry name" value="REVERSE TRANSCRIPTASE DOMAIN-CONTAINING PROTEIN"/>
    <property type="match status" value="1"/>
</dbReference>
<accession>A0A9Q3H136</accession>
<feature type="transmembrane region" description="Helical" evidence="1">
    <location>
        <begin position="94"/>
        <end position="115"/>
    </location>
</feature>
<dbReference type="EMBL" id="AVOT02009340">
    <property type="protein sequence ID" value="MBW0487913.1"/>
    <property type="molecule type" value="Genomic_DNA"/>
</dbReference>
<dbReference type="Gene3D" id="3.30.70.270">
    <property type="match status" value="1"/>
</dbReference>
<dbReference type="OrthoDB" id="4022548at2759"/>
<sequence>MVGDLRALNTYTALDRYSIPRIQERLTQLSNTKYITLLDSLEGFHKNILIAKAKKLLRIIPQCGIYEYLRMPFGIKNVSSHHQRMINSIFHTELSAGLLIILIDGIIIYMFRLMVVAH</sequence>
<keyword evidence="1" id="KW-0812">Transmembrane</keyword>
<evidence type="ECO:0008006" key="4">
    <source>
        <dbReference type="Google" id="ProtNLM"/>
    </source>
</evidence>
<comment type="caution">
    <text evidence="2">The sequence shown here is derived from an EMBL/GenBank/DDBJ whole genome shotgun (WGS) entry which is preliminary data.</text>
</comment>
<dbReference type="InterPro" id="IPR043128">
    <property type="entry name" value="Rev_trsase/Diguanyl_cyclase"/>
</dbReference>
<name>A0A9Q3H136_9BASI</name>